<keyword evidence="2" id="KW-1185">Reference proteome</keyword>
<dbReference type="GeneID" id="17322729"/>
<dbReference type="Gramene" id="CDF35194">
    <property type="protein sequence ID" value="CDF35194"/>
    <property type="gene ID" value="CHC_T00003784001"/>
</dbReference>
<name>R7QAU3_CHOCR</name>
<protein>
    <submittedName>
        <fullName evidence="1">Uncharacterized protein</fullName>
    </submittedName>
</protein>
<evidence type="ECO:0000313" key="2">
    <source>
        <dbReference type="Proteomes" id="UP000012073"/>
    </source>
</evidence>
<dbReference type="AlphaFoldDB" id="R7QAU3"/>
<dbReference type="PhylomeDB" id="R7QAU3"/>
<dbReference type="RefSeq" id="XP_005715013.1">
    <property type="nucleotide sequence ID" value="XM_005714956.1"/>
</dbReference>
<proteinExistence type="predicted"/>
<organism evidence="1 2">
    <name type="scientific">Chondrus crispus</name>
    <name type="common">Carrageen Irish moss</name>
    <name type="synonym">Polymorpha crispa</name>
    <dbReference type="NCBI Taxonomy" id="2769"/>
    <lineage>
        <taxon>Eukaryota</taxon>
        <taxon>Rhodophyta</taxon>
        <taxon>Florideophyceae</taxon>
        <taxon>Rhodymeniophycidae</taxon>
        <taxon>Gigartinales</taxon>
        <taxon>Gigartinaceae</taxon>
        <taxon>Chondrus</taxon>
    </lineage>
</organism>
<gene>
    <name evidence="1" type="ORF">CHC_T00003784001</name>
</gene>
<reference evidence="2" key="1">
    <citation type="journal article" date="2013" name="Proc. Natl. Acad. Sci. U.S.A.">
        <title>Genome structure and metabolic features in the red seaweed Chondrus crispus shed light on evolution of the Archaeplastida.</title>
        <authorList>
            <person name="Collen J."/>
            <person name="Porcel B."/>
            <person name="Carre W."/>
            <person name="Ball S.G."/>
            <person name="Chaparro C."/>
            <person name="Tonon T."/>
            <person name="Barbeyron T."/>
            <person name="Michel G."/>
            <person name="Noel B."/>
            <person name="Valentin K."/>
            <person name="Elias M."/>
            <person name="Artiguenave F."/>
            <person name="Arun A."/>
            <person name="Aury J.M."/>
            <person name="Barbosa-Neto J.F."/>
            <person name="Bothwell J.H."/>
            <person name="Bouget F.Y."/>
            <person name="Brillet L."/>
            <person name="Cabello-Hurtado F."/>
            <person name="Capella-Gutierrez S."/>
            <person name="Charrier B."/>
            <person name="Cladiere L."/>
            <person name="Cock J.M."/>
            <person name="Coelho S.M."/>
            <person name="Colleoni C."/>
            <person name="Czjzek M."/>
            <person name="Da Silva C."/>
            <person name="Delage L."/>
            <person name="Denoeud F."/>
            <person name="Deschamps P."/>
            <person name="Dittami S.M."/>
            <person name="Gabaldon T."/>
            <person name="Gachon C.M."/>
            <person name="Groisillier A."/>
            <person name="Herve C."/>
            <person name="Jabbari K."/>
            <person name="Katinka M."/>
            <person name="Kloareg B."/>
            <person name="Kowalczyk N."/>
            <person name="Labadie K."/>
            <person name="Leblanc C."/>
            <person name="Lopez P.J."/>
            <person name="McLachlan D.H."/>
            <person name="Meslet-Cladiere L."/>
            <person name="Moustafa A."/>
            <person name="Nehr Z."/>
            <person name="Nyvall Collen P."/>
            <person name="Panaud O."/>
            <person name="Partensky F."/>
            <person name="Poulain J."/>
            <person name="Rensing S.A."/>
            <person name="Rousvoal S."/>
            <person name="Samson G."/>
            <person name="Symeonidi A."/>
            <person name="Weissenbach J."/>
            <person name="Zambounis A."/>
            <person name="Wincker P."/>
            <person name="Boyen C."/>
        </authorList>
    </citation>
    <scope>NUCLEOTIDE SEQUENCE [LARGE SCALE GENOMIC DNA]</scope>
    <source>
        <strain evidence="2">cv. Stackhouse</strain>
    </source>
</reference>
<evidence type="ECO:0000313" key="1">
    <source>
        <dbReference type="EMBL" id="CDF35194.1"/>
    </source>
</evidence>
<dbReference type="Proteomes" id="UP000012073">
    <property type="component" value="Unassembled WGS sequence"/>
</dbReference>
<dbReference type="KEGG" id="ccp:CHC_T00003784001"/>
<accession>R7QAU3</accession>
<dbReference type="EMBL" id="HG001722">
    <property type="protein sequence ID" value="CDF35194.1"/>
    <property type="molecule type" value="Genomic_DNA"/>
</dbReference>
<sequence length="39" mass="4124">MGGISDTAVNKDDLIALSCVCYVCTYGFHDSLHAISSDT</sequence>